<accession>K2MGG1</accession>
<evidence type="ECO:0000313" key="1">
    <source>
        <dbReference type="EMBL" id="EKF26215.1"/>
    </source>
</evidence>
<reference evidence="1 2" key="1">
    <citation type="journal article" date="2012" name="BMC Genomics">
        <title>Comparative genomic analysis of human infective Trypanosoma cruzi lineages with the bat-restricted subspecies T. cruzi marinkellei.</title>
        <authorList>
            <person name="Franzen O."/>
            <person name="Talavera-Lopez C."/>
            <person name="Ochaya S."/>
            <person name="Butler C.E."/>
            <person name="Messenger L.A."/>
            <person name="Lewis M.D."/>
            <person name="Llewellyn M.S."/>
            <person name="Marinkelle C.J."/>
            <person name="Tyler K.M."/>
            <person name="Miles M.A."/>
            <person name="Andersson B."/>
        </authorList>
    </citation>
    <scope>NUCLEOTIDE SEQUENCE [LARGE SCALE GENOMIC DNA]</scope>
    <source>
        <strain evidence="1 2">B7</strain>
    </source>
</reference>
<feature type="non-terminal residue" evidence="1">
    <location>
        <position position="39"/>
    </location>
</feature>
<name>K2MGG1_TRYCR</name>
<dbReference type="Proteomes" id="UP000007350">
    <property type="component" value="Unassembled WGS sequence"/>
</dbReference>
<comment type="caution">
    <text evidence="1">The sequence shown here is derived from an EMBL/GenBank/DDBJ whole genome shotgun (WGS) entry which is preliminary data.</text>
</comment>
<dbReference type="EMBL" id="AHKC01021518">
    <property type="protein sequence ID" value="EKF26215.1"/>
    <property type="molecule type" value="Genomic_DNA"/>
</dbReference>
<proteinExistence type="predicted"/>
<dbReference type="AlphaFoldDB" id="K2MGG1"/>
<sequence length="39" mass="4831">MVLKRLLWVWTPHTHQHAYRIMRTTTMQLAHPMHKVEHN</sequence>
<gene>
    <name evidence="1" type="ORF">MOQ_010102</name>
</gene>
<organism evidence="1 2">
    <name type="scientific">Trypanosoma cruzi marinkellei</name>
    <dbReference type="NCBI Taxonomy" id="85056"/>
    <lineage>
        <taxon>Eukaryota</taxon>
        <taxon>Discoba</taxon>
        <taxon>Euglenozoa</taxon>
        <taxon>Kinetoplastea</taxon>
        <taxon>Metakinetoplastina</taxon>
        <taxon>Trypanosomatida</taxon>
        <taxon>Trypanosomatidae</taxon>
        <taxon>Trypanosoma</taxon>
        <taxon>Schizotrypanum</taxon>
    </lineage>
</organism>
<evidence type="ECO:0000313" key="2">
    <source>
        <dbReference type="Proteomes" id="UP000007350"/>
    </source>
</evidence>
<protein>
    <submittedName>
        <fullName evidence="1">Uncharacterized protein</fullName>
    </submittedName>
</protein>
<keyword evidence="2" id="KW-1185">Reference proteome</keyword>
<dbReference type="OrthoDB" id="250675at2759"/>